<evidence type="ECO:0000313" key="2">
    <source>
        <dbReference type="EMBL" id="GGM68240.1"/>
    </source>
</evidence>
<reference evidence="2" key="1">
    <citation type="journal article" date="2014" name="Int. J. Syst. Evol. Microbiol.">
        <title>Complete genome sequence of Corynebacterium casei LMG S-19264T (=DSM 44701T), isolated from a smear-ripened cheese.</title>
        <authorList>
            <consortium name="US DOE Joint Genome Institute (JGI-PGF)"/>
            <person name="Walter F."/>
            <person name="Albersmeier A."/>
            <person name="Kalinowski J."/>
            <person name="Ruckert C."/>
        </authorList>
    </citation>
    <scope>NUCLEOTIDE SEQUENCE</scope>
    <source>
        <strain evidence="2">JCM 13583</strain>
    </source>
</reference>
<proteinExistence type="predicted"/>
<name>A0AA37BPW8_9ARCH</name>
<keyword evidence="1" id="KW-0472">Membrane</keyword>
<dbReference type="Proteomes" id="UP000632195">
    <property type="component" value="Unassembled WGS sequence"/>
</dbReference>
<protein>
    <submittedName>
        <fullName evidence="2">Uncharacterized protein</fullName>
    </submittedName>
</protein>
<sequence>MNLRNLCLAAASGTVGGLAAALYLPLISVLFPAQVMPMDAIILGTIRWPGVAVGLAEHLLVSALGALAFYGAVSVLRYSARDPIGKYLGMTMAYVLGFYVALFLPSFNAYASAHPVPGYSLPALLAQGLIFTLIYCLVTAATMLGILYSRQDGGGGPGRYSAGL</sequence>
<evidence type="ECO:0000313" key="3">
    <source>
        <dbReference type="Proteomes" id="UP000632195"/>
    </source>
</evidence>
<accession>A0AA37BPW8</accession>
<dbReference type="AlphaFoldDB" id="A0AA37BPW8"/>
<organism evidence="2 3">
    <name type="scientific">Thermogymnomonas acidicola</name>
    <dbReference type="NCBI Taxonomy" id="399579"/>
    <lineage>
        <taxon>Archaea</taxon>
        <taxon>Methanobacteriati</taxon>
        <taxon>Thermoplasmatota</taxon>
        <taxon>Thermoplasmata</taxon>
        <taxon>Thermoplasmatales</taxon>
        <taxon>Thermogymnomonas</taxon>
    </lineage>
</organism>
<keyword evidence="1" id="KW-1133">Transmembrane helix</keyword>
<dbReference type="EMBL" id="BMNY01000001">
    <property type="protein sequence ID" value="GGM68240.1"/>
    <property type="molecule type" value="Genomic_DNA"/>
</dbReference>
<comment type="caution">
    <text evidence="2">The sequence shown here is derived from an EMBL/GenBank/DDBJ whole genome shotgun (WGS) entry which is preliminary data.</text>
</comment>
<dbReference type="RefSeq" id="WP_188679699.1">
    <property type="nucleotide sequence ID" value="NZ_BMNY01000001.1"/>
</dbReference>
<feature type="transmembrane region" description="Helical" evidence="1">
    <location>
        <begin position="124"/>
        <end position="149"/>
    </location>
</feature>
<keyword evidence="1" id="KW-0812">Transmembrane</keyword>
<feature type="transmembrane region" description="Helical" evidence="1">
    <location>
        <begin position="84"/>
        <end position="104"/>
    </location>
</feature>
<reference evidence="2" key="2">
    <citation type="submission" date="2022-09" db="EMBL/GenBank/DDBJ databases">
        <authorList>
            <person name="Sun Q."/>
            <person name="Ohkuma M."/>
        </authorList>
    </citation>
    <scope>NUCLEOTIDE SEQUENCE</scope>
    <source>
        <strain evidence="2">JCM 13583</strain>
    </source>
</reference>
<keyword evidence="3" id="KW-1185">Reference proteome</keyword>
<feature type="transmembrane region" description="Helical" evidence="1">
    <location>
        <begin position="48"/>
        <end position="72"/>
    </location>
</feature>
<gene>
    <name evidence="2" type="ORF">GCM10007108_02890</name>
</gene>
<evidence type="ECO:0000256" key="1">
    <source>
        <dbReference type="SAM" id="Phobius"/>
    </source>
</evidence>